<comment type="caution">
    <text evidence="3">The sequence shown here is derived from an EMBL/GenBank/DDBJ whole genome shotgun (WGS) entry which is preliminary data.</text>
</comment>
<evidence type="ECO:0000256" key="2">
    <source>
        <dbReference type="SAM" id="SignalP"/>
    </source>
</evidence>
<reference evidence="3" key="1">
    <citation type="submission" date="2021-07" db="EMBL/GenBank/DDBJ databases">
        <title>Characterization of violacein-producing bacteria and related species.</title>
        <authorList>
            <person name="Wilson H.S."/>
            <person name="De Leon M.E."/>
        </authorList>
    </citation>
    <scope>NUCLEOTIDE SEQUENCE</scope>
    <source>
        <strain evidence="3">HSC-15S17</strain>
    </source>
</reference>
<name>A0AA41L0S5_9BURK</name>
<dbReference type="Proteomes" id="UP001155901">
    <property type="component" value="Unassembled WGS sequence"/>
</dbReference>
<feature type="compositionally biased region" description="Pro residues" evidence="1">
    <location>
        <begin position="59"/>
        <end position="74"/>
    </location>
</feature>
<feature type="signal peptide" evidence="2">
    <location>
        <begin position="1"/>
        <end position="20"/>
    </location>
</feature>
<sequence>MKPYTLTGKFALALILTAAAITGCKNKDADVVPRDNSAPPAPAATTPAPAPDANQSAPAPEPSTQPAPAPAPTR</sequence>
<proteinExistence type="predicted"/>
<evidence type="ECO:0000256" key="1">
    <source>
        <dbReference type="SAM" id="MobiDB-lite"/>
    </source>
</evidence>
<evidence type="ECO:0008006" key="5">
    <source>
        <dbReference type="Google" id="ProtNLM"/>
    </source>
</evidence>
<gene>
    <name evidence="3" type="ORF">KVP70_00480</name>
</gene>
<dbReference type="EMBL" id="JAHTGR010000001">
    <property type="protein sequence ID" value="MBV6319393.1"/>
    <property type="molecule type" value="Genomic_DNA"/>
</dbReference>
<protein>
    <recommendedName>
        <fullName evidence="5">Endopeptidase</fullName>
    </recommendedName>
</protein>
<feature type="region of interest" description="Disordered" evidence="1">
    <location>
        <begin position="28"/>
        <end position="74"/>
    </location>
</feature>
<accession>A0AA41L0S5</accession>
<dbReference type="PROSITE" id="PS51257">
    <property type="entry name" value="PROKAR_LIPOPROTEIN"/>
    <property type="match status" value="1"/>
</dbReference>
<keyword evidence="2" id="KW-0732">Signal</keyword>
<dbReference type="AlphaFoldDB" id="A0AA41L0S5"/>
<evidence type="ECO:0000313" key="4">
    <source>
        <dbReference type="Proteomes" id="UP001155901"/>
    </source>
</evidence>
<evidence type="ECO:0000313" key="3">
    <source>
        <dbReference type="EMBL" id="MBV6319393.1"/>
    </source>
</evidence>
<organism evidence="3 4">
    <name type="scientific">Duganella violaceipulchra</name>
    <dbReference type="NCBI Taxonomy" id="2849652"/>
    <lineage>
        <taxon>Bacteria</taxon>
        <taxon>Pseudomonadati</taxon>
        <taxon>Pseudomonadota</taxon>
        <taxon>Betaproteobacteria</taxon>
        <taxon>Burkholderiales</taxon>
        <taxon>Oxalobacteraceae</taxon>
        <taxon>Telluria group</taxon>
        <taxon>Duganella</taxon>
    </lineage>
</organism>
<feature type="chain" id="PRO_5041459337" description="Endopeptidase" evidence="2">
    <location>
        <begin position="21"/>
        <end position="74"/>
    </location>
</feature>
<dbReference type="RefSeq" id="WP_217940066.1">
    <property type="nucleotide sequence ID" value="NZ_JAHTGR010000001.1"/>
</dbReference>